<dbReference type="CDD" id="cd06558">
    <property type="entry name" value="crotonase-like"/>
    <property type="match status" value="1"/>
</dbReference>
<accession>A0A9Q0Q2P8</accession>
<dbReference type="PANTHER" id="PTHR43176:SF5">
    <property type="entry name" value="3-HYDROXYISOBUTYRYL-COA HYDROLASE-LIKE PROTEIN 4, MITOCHONDRIAL"/>
    <property type="match status" value="1"/>
</dbReference>
<comment type="pathway">
    <text evidence="2">Amino-acid degradation; L-valine degradation.</text>
</comment>
<keyword evidence="3" id="KW-0472">Membrane</keyword>
<dbReference type="SUPFAM" id="SSF52096">
    <property type="entry name" value="ClpP/crotonase"/>
    <property type="match status" value="1"/>
</dbReference>
<dbReference type="PANTHER" id="PTHR43176">
    <property type="entry name" value="3-HYDROXYISOBUTYRYL-COA HYDROLASE-RELATED"/>
    <property type="match status" value="1"/>
</dbReference>
<dbReference type="EC" id="3.1.2.4" evidence="2"/>
<dbReference type="Gene3D" id="3.90.226.10">
    <property type="entry name" value="2-enoyl-CoA Hydratase, Chain A, domain 1"/>
    <property type="match status" value="1"/>
</dbReference>
<evidence type="ECO:0000256" key="1">
    <source>
        <dbReference type="ARBA" id="ARBA00022801"/>
    </source>
</evidence>
<gene>
    <name evidence="5" type="ORF">OIU79_012175</name>
</gene>
<reference evidence="5" key="1">
    <citation type="submission" date="2022-11" db="EMBL/GenBank/DDBJ databases">
        <authorList>
            <person name="Hyden B.L."/>
            <person name="Feng K."/>
            <person name="Yates T."/>
            <person name="Jawdy S."/>
            <person name="Smart L.B."/>
            <person name="Muchero W."/>
        </authorList>
    </citation>
    <scope>NUCLEOTIDE SEQUENCE</scope>
    <source>
        <tissue evidence="5">Shoot tip</tissue>
    </source>
</reference>
<keyword evidence="1 2" id="KW-0378">Hydrolase</keyword>
<proteinExistence type="inferred from homology"/>
<keyword evidence="6" id="KW-1185">Reference proteome</keyword>
<dbReference type="InterPro" id="IPR032259">
    <property type="entry name" value="HIBYL-CoA-H"/>
</dbReference>
<keyword evidence="3" id="KW-1133">Transmembrane helix</keyword>
<keyword evidence="3" id="KW-0812">Transmembrane</keyword>
<comment type="similarity">
    <text evidence="2">Belongs to the enoyl-CoA hydratase/isomerase family.</text>
</comment>
<evidence type="ECO:0000313" key="5">
    <source>
        <dbReference type="EMBL" id="KAJ6698831.1"/>
    </source>
</evidence>
<dbReference type="Pfam" id="PF16113">
    <property type="entry name" value="ECH_2"/>
    <property type="match status" value="1"/>
</dbReference>
<dbReference type="AlphaFoldDB" id="A0A9Q0Q2P8"/>
<dbReference type="GO" id="GO:0005829">
    <property type="term" value="C:cytosol"/>
    <property type="evidence" value="ECO:0007669"/>
    <property type="project" value="TreeGrafter"/>
</dbReference>
<evidence type="ECO:0000259" key="4">
    <source>
        <dbReference type="Pfam" id="PF16113"/>
    </source>
</evidence>
<dbReference type="EMBL" id="JAPFFK010000017">
    <property type="protein sequence ID" value="KAJ6698831.1"/>
    <property type="molecule type" value="Genomic_DNA"/>
</dbReference>
<dbReference type="InterPro" id="IPR045004">
    <property type="entry name" value="ECH_dom"/>
</dbReference>
<organism evidence="5 6">
    <name type="scientific">Salix purpurea</name>
    <name type="common">Purple osier willow</name>
    <dbReference type="NCBI Taxonomy" id="77065"/>
    <lineage>
        <taxon>Eukaryota</taxon>
        <taxon>Viridiplantae</taxon>
        <taxon>Streptophyta</taxon>
        <taxon>Embryophyta</taxon>
        <taxon>Tracheophyta</taxon>
        <taxon>Spermatophyta</taxon>
        <taxon>Magnoliopsida</taxon>
        <taxon>eudicotyledons</taxon>
        <taxon>Gunneridae</taxon>
        <taxon>Pentapetalae</taxon>
        <taxon>rosids</taxon>
        <taxon>fabids</taxon>
        <taxon>Malpighiales</taxon>
        <taxon>Salicaceae</taxon>
        <taxon>Saliceae</taxon>
        <taxon>Salix</taxon>
    </lineage>
</organism>
<feature type="domain" description="Enoyl-CoA hydratase/isomerase" evidence="4">
    <location>
        <begin position="74"/>
        <end position="140"/>
    </location>
</feature>
<name>A0A9Q0Q2P8_SALPP</name>
<evidence type="ECO:0000313" key="6">
    <source>
        <dbReference type="Proteomes" id="UP001151532"/>
    </source>
</evidence>
<dbReference type="GO" id="GO:0003860">
    <property type="term" value="F:3-hydroxyisobutyryl-CoA hydrolase activity"/>
    <property type="evidence" value="ECO:0007669"/>
    <property type="project" value="UniProtKB-UniRule"/>
</dbReference>
<feature type="transmembrane region" description="Helical" evidence="3">
    <location>
        <begin position="173"/>
        <end position="193"/>
    </location>
</feature>
<dbReference type="Proteomes" id="UP001151532">
    <property type="component" value="Chromosome 6"/>
</dbReference>
<dbReference type="OrthoDB" id="16820at2759"/>
<protein>
    <recommendedName>
        <fullName evidence="2">3-hydroxyisobutyryl-CoA hydrolase</fullName>
        <shortName evidence="2">HIB-CoA hydrolase</shortName>
        <shortName evidence="2">HIBYL-CoA-H</shortName>
        <ecNumber evidence="2">3.1.2.4</ecNumber>
    </recommendedName>
    <alternativeName>
        <fullName evidence="2">3-hydroxyisobutyryl-coenzyme A hydrolase</fullName>
    </alternativeName>
</protein>
<evidence type="ECO:0000256" key="2">
    <source>
        <dbReference type="RuleBase" id="RU369070"/>
    </source>
</evidence>
<feature type="transmembrane region" description="Helical" evidence="3">
    <location>
        <begin position="146"/>
        <end position="167"/>
    </location>
</feature>
<comment type="caution">
    <text evidence="5">The sequence shown here is derived from an EMBL/GenBank/DDBJ whole genome shotgun (WGS) entry which is preliminary data.</text>
</comment>
<dbReference type="InterPro" id="IPR029045">
    <property type="entry name" value="ClpP/crotonase-like_dom_sf"/>
</dbReference>
<comment type="catalytic activity">
    <reaction evidence="2">
        <text>3-hydroxy-2-methylpropanoyl-CoA + H2O = 3-hydroxy-2-methylpropanoate + CoA + H(+)</text>
        <dbReference type="Rhea" id="RHEA:20888"/>
        <dbReference type="ChEBI" id="CHEBI:11805"/>
        <dbReference type="ChEBI" id="CHEBI:15377"/>
        <dbReference type="ChEBI" id="CHEBI:15378"/>
        <dbReference type="ChEBI" id="CHEBI:57287"/>
        <dbReference type="ChEBI" id="CHEBI:57340"/>
        <dbReference type="EC" id="3.1.2.4"/>
    </reaction>
</comment>
<dbReference type="GO" id="GO:0006574">
    <property type="term" value="P:L-valine catabolic process"/>
    <property type="evidence" value="ECO:0007669"/>
    <property type="project" value="UniProtKB-UniRule"/>
</dbReference>
<comment type="function">
    <text evidence="2">Hydrolyzes 3-hydroxyisobutyryl-CoA (HIBYL-CoA), a saline catabolite. Has high activity toward isobutyryl-CoA. Could be an isobutyryl-CoA dehydrogenase that functions in valine catabolism.</text>
</comment>
<evidence type="ECO:0000256" key="3">
    <source>
        <dbReference type="SAM" id="Phobius"/>
    </source>
</evidence>
<reference evidence="5" key="2">
    <citation type="journal article" date="2023" name="Int. J. Mol. Sci.">
        <title>De Novo Assembly and Annotation of 11 Diverse Shrub Willow (Salix) Genomes Reveals Novel Gene Organization in Sex-Linked Regions.</title>
        <authorList>
            <person name="Hyden B."/>
            <person name="Feng K."/>
            <person name="Yates T.B."/>
            <person name="Jawdy S."/>
            <person name="Cereghino C."/>
            <person name="Smart L.B."/>
            <person name="Muchero W."/>
        </authorList>
    </citation>
    <scope>NUCLEOTIDE SEQUENCE</scope>
    <source>
        <tissue evidence="5">Shoot tip</tissue>
    </source>
</reference>
<sequence length="247" mass="27487">MKIGHLLRVVSASRTQLLPKSESPPIFYHHHSPPPNSISLYFCFSPPRSFSIMAAAAPSADDFVKGNIHPNGVAVLTLDRPKALNAMNLDMDIKYKTFLDEWESDPRVKCVLVEGSSPRAFCAGMDIKGVVAEIQKDKNTPLVQKVLYALLSFYFVFCTRFCIVVLLDMCSAFLQIMVSFFFLCRVPFCCRYINMCGIVVPDSLNACLNDNQYQSLSAGGDIKAITSKCQLSDMIKVLLCPSSYMNP</sequence>